<dbReference type="RefSeq" id="WP_144910457.1">
    <property type="nucleotide sequence ID" value="NZ_VLLI01000002.1"/>
</dbReference>
<gene>
    <name evidence="1" type="ORF">JN11_01146</name>
</gene>
<sequence>MKRILNLAIVLLTILSGCKKEGGQQEAKSKEPAMTHVKIEPLYSAYIWGQEVKLTIDSLDIINPADISIDFGSNITIHPTRIDTTSVFLMYLIRY</sequence>
<proteinExistence type="predicted"/>
<keyword evidence="2" id="KW-1185">Reference proteome</keyword>
<reference evidence="1 2" key="1">
    <citation type="submission" date="2019-07" db="EMBL/GenBank/DDBJ databases">
        <title>Genomic Encyclopedia of Archaeal and Bacterial Type Strains, Phase II (KMG-II): from individual species to whole genera.</title>
        <authorList>
            <person name="Goeker M."/>
        </authorList>
    </citation>
    <scope>NUCLEOTIDE SEQUENCE [LARGE SCALE GENOMIC DNA]</scope>
    <source>
        <strain evidence="1 2">ATCC BAA-1854</strain>
    </source>
</reference>
<evidence type="ECO:0000313" key="1">
    <source>
        <dbReference type="EMBL" id="TWJ03599.1"/>
    </source>
</evidence>
<accession>A0A562UD44</accession>
<dbReference type="PROSITE" id="PS51257">
    <property type="entry name" value="PROKAR_LIPOPROTEIN"/>
    <property type="match status" value="1"/>
</dbReference>
<dbReference type="Proteomes" id="UP000317010">
    <property type="component" value="Unassembled WGS sequence"/>
</dbReference>
<name>A0A562UD44_9SPHI</name>
<dbReference type="EMBL" id="VLLI01000002">
    <property type="protein sequence ID" value="TWJ03599.1"/>
    <property type="molecule type" value="Genomic_DNA"/>
</dbReference>
<organism evidence="1 2">
    <name type="scientific">Mucilaginibacter frigoritolerans</name>
    <dbReference type="NCBI Taxonomy" id="652788"/>
    <lineage>
        <taxon>Bacteria</taxon>
        <taxon>Pseudomonadati</taxon>
        <taxon>Bacteroidota</taxon>
        <taxon>Sphingobacteriia</taxon>
        <taxon>Sphingobacteriales</taxon>
        <taxon>Sphingobacteriaceae</taxon>
        <taxon>Mucilaginibacter</taxon>
    </lineage>
</organism>
<evidence type="ECO:0000313" key="2">
    <source>
        <dbReference type="Proteomes" id="UP000317010"/>
    </source>
</evidence>
<dbReference type="AlphaFoldDB" id="A0A562UD44"/>
<protein>
    <submittedName>
        <fullName evidence="1">Uncharacterized protein</fullName>
    </submittedName>
</protein>
<comment type="caution">
    <text evidence="1">The sequence shown here is derived from an EMBL/GenBank/DDBJ whole genome shotgun (WGS) entry which is preliminary data.</text>
</comment>